<evidence type="ECO:0000313" key="8">
    <source>
        <dbReference type="EMBL" id="MET4682245.1"/>
    </source>
</evidence>
<dbReference type="RefSeq" id="WP_354087204.1">
    <property type="nucleotide sequence ID" value="NZ_JBEPTF010000001.1"/>
</dbReference>
<dbReference type="PANTHER" id="PTHR12677:SF59">
    <property type="entry name" value="GOLGI APPARATUS MEMBRANE PROTEIN TVP38-RELATED"/>
    <property type="match status" value="1"/>
</dbReference>
<keyword evidence="2 6" id="KW-1003">Cell membrane</keyword>
<sequence>MDKQLQRTKPRLNRIKRYLPLAILLAAIALIFGMGWNRYLSLDTLREHGTAFQALADEHYLLTLLALMLLFALLTASVVPGVVFITVTAGYLFGPWVGGIATAFAATIGALAVYYVGRTALGESLRRRAAADTGLLSKVCEGVDRNTFWYVLVARLVVSVPFHLINVAAGVMSAPLRPYMIATFIGLLPAHIIYCWIGSGLNEILVRDPDPDLQSLFAEFMWPLLGVAFLSMLLPLGLKLVQNRRGRHGADAA</sequence>
<keyword evidence="3 6" id="KW-0812">Transmembrane</keyword>
<comment type="similarity">
    <text evidence="6">Belongs to the TVP38/TMEM64 family.</text>
</comment>
<name>A0ABV2R8D8_9CAUL</name>
<feature type="transmembrane region" description="Helical" evidence="6">
    <location>
        <begin position="21"/>
        <end position="40"/>
    </location>
</feature>
<evidence type="ECO:0000256" key="4">
    <source>
        <dbReference type="ARBA" id="ARBA00022989"/>
    </source>
</evidence>
<dbReference type="PANTHER" id="PTHR12677">
    <property type="entry name" value="GOLGI APPARATUS MEMBRANE PROTEIN TVP38-RELATED"/>
    <property type="match status" value="1"/>
</dbReference>
<feature type="domain" description="VTT" evidence="7">
    <location>
        <begin position="79"/>
        <end position="199"/>
    </location>
</feature>
<feature type="transmembrane region" description="Helical" evidence="6">
    <location>
        <begin position="96"/>
        <end position="117"/>
    </location>
</feature>
<keyword evidence="5 6" id="KW-0472">Membrane</keyword>
<comment type="subcellular location">
    <subcellularLocation>
        <location evidence="1 6">Cell membrane</location>
        <topology evidence="1 6">Multi-pass membrane protein</topology>
    </subcellularLocation>
</comment>
<feature type="transmembrane region" description="Helical" evidence="6">
    <location>
        <begin position="220"/>
        <end position="238"/>
    </location>
</feature>
<feature type="transmembrane region" description="Helical" evidence="6">
    <location>
        <begin position="60"/>
        <end position="84"/>
    </location>
</feature>
<evidence type="ECO:0000256" key="1">
    <source>
        <dbReference type="ARBA" id="ARBA00004651"/>
    </source>
</evidence>
<feature type="transmembrane region" description="Helical" evidence="6">
    <location>
        <begin position="179"/>
        <end position="200"/>
    </location>
</feature>
<dbReference type="InterPro" id="IPR015414">
    <property type="entry name" value="TMEM64"/>
</dbReference>
<dbReference type="EMBL" id="JBEPTF010000001">
    <property type="protein sequence ID" value="MET4682245.1"/>
    <property type="molecule type" value="Genomic_DNA"/>
</dbReference>
<dbReference type="Proteomes" id="UP001549313">
    <property type="component" value="Unassembled WGS sequence"/>
</dbReference>
<comment type="caution">
    <text evidence="8">The sequence shown here is derived from an EMBL/GenBank/DDBJ whole genome shotgun (WGS) entry which is preliminary data.</text>
</comment>
<evidence type="ECO:0000256" key="5">
    <source>
        <dbReference type="ARBA" id="ARBA00023136"/>
    </source>
</evidence>
<keyword evidence="9" id="KW-1185">Reference proteome</keyword>
<keyword evidence="4 6" id="KW-1133">Transmembrane helix</keyword>
<proteinExistence type="inferred from homology"/>
<evidence type="ECO:0000313" key="9">
    <source>
        <dbReference type="Proteomes" id="UP001549313"/>
    </source>
</evidence>
<evidence type="ECO:0000256" key="6">
    <source>
        <dbReference type="RuleBase" id="RU366058"/>
    </source>
</evidence>
<reference evidence="8 9" key="1">
    <citation type="submission" date="2024-06" db="EMBL/GenBank/DDBJ databases">
        <title>Sorghum-associated microbial communities from plants grown in Nebraska, USA.</title>
        <authorList>
            <person name="Schachtman D."/>
        </authorList>
    </citation>
    <scope>NUCLEOTIDE SEQUENCE [LARGE SCALE GENOMIC DNA]</scope>
    <source>
        <strain evidence="8 9">2814</strain>
    </source>
</reference>
<dbReference type="Pfam" id="PF09335">
    <property type="entry name" value="VTT_dom"/>
    <property type="match status" value="1"/>
</dbReference>
<feature type="transmembrane region" description="Helical" evidence="6">
    <location>
        <begin position="147"/>
        <end position="167"/>
    </location>
</feature>
<dbReference type="InterPro" id="IPR032816">
    <property type="entry name" value="VTT_dom"/>
</dbReference>
<evidence type="ECO:0000259" key="7">
    <source>
        <dbReference type="Pfam" id="PF09335"/>
    </source>
</evidence>
<protein>
    <recommendedName>
        <fullName evidence="6">TVP38/TMEM64 family membrane protein</fullName>
    </recommendedName>
</protein>
<evidence type="ECO:0000256" key="3">
    <source>
        <dbReference type="ARBA" id="ARBA00022692"/>
    </source>
</evidence>
<organism evidence="8 9">
    <name type="scientific">Brevundimonas faecalis</name>
    <dbReference type="NCBI Taxonomy" id="947378"/>
    <lineage>
        <taxon>Bacteria</taxon>
        <taxon>Pseudomonadati</taxon>
        <taxon>Pseudomonadota</taxon>
        <taxon>Alphaproteobacteria</taxon>
        <taxon>Caulobacterales</taxon>
        <taxon>Caulobacteraceae</taxon>
        <taxon>Brevundimonas</taxon>
    </lineage>
</organism>
<gene>
    <name evidence="8" type="ORF">ABIE19_000154</name>
</gene>
<accession>A0ABV2R8D8</accession>
<evidence type="ECO:0000256" key="2">
    <source>
        <dbReference type="ARBA" id="ARBA00022475"/>
    </source>
</evidence>